<evidence type="ECO:0000313" key="3">
    <source>
        <dbReference type="Proteomes" id="UP000694620"/>
    </source>
</evidence>
<feature type="transmembrane region" description="Helical" evidence="1">
    <location>
        <begin position="128"/>
        <end position="145"/>
    </location>
</feature>
<dbReference type="Gene3D" id="2.10.25.10">
    <property type="entry name" value="Laminin"/>
    <property type="match status" value="1"/>
</dbReference>
<proteinExistence type="predicted"/>
<evidence type="ECO:0000256" key="1">
    <source>
        <dbReference type="SAM" id="Phobius"/>
    </source>
</evidence>
<keyword evidence="1" id="KW-1133">Transmembrane helix</keyword>
<reference evidence="2" key="2">
    <citation type="submission" date="2025-08" db="UniProtKB">
        <authorList>
            <consortium name="Ensembl"/>
        </authorList>
    </citation>
    <scope>IDENTIFICATION</scope>
</reference>
<sequence>YLSSTCYLTLSRFQSPESNSEFNINIQRDQNGHFIKIMITVDKVDTEIENGTISVDGQSISLPYDQKTIHIHKYGIFTRLQSRRGFLSVFWETQGSITDKVWVSLSKMRKGKIGKPVLIGKRRTTSRCVFGFNLVLSFFFFLAATPSCPGDMIFTETGPALPPTCSNPSPSDITETISCQCPDGKRKKDKNVICVFVYFSLRGI</sequence>
<reference evidence="2" key="1">
    <citation type="submission" date="2021-06" db="EMBL/GenBank/DDBJ databases">
        <authorList>
            <consortium name="Wellcome Sanger Institute Data Sharing"/>
        </authorList>
    </citation>
    <scope>NUCLEOTIDE SEQUENCE [LARGE SCALE GENOMIC DNA]</scope>
</reference>
<keyword evidence="1" id="KW-0472">Membrane</keyword>
<dbReference type="InterPro" id="IPR036084">
    <property type="entry name" value="Ser_inhib-like_sf"/>
</dbReference>
<keyword evidence="3" id="KW-1185">Reference proteome</keyword>
<protein>
    <submittedName>
        <fullName evidence="2">Uncharacterized protein</fullName>
    </submittedName>
</protein>
<dbReference type="SUPFAM" id="SSF57567">
    <property type="entry name" value="Serine protease inhibitors"/>
    <property type="match status" value="1"/>
</dbReference>
<evidence type="ECO:0000313" key="2">
    <source>
        <dbReference type="Ensembl" id="ENSECRP00000001272.1"/>
    </source>
</evidence>
<reference evidence="2" key="3">
    <citation type="submission" date="2025-09" db="UniProtKB">
        <authorList>
            <consortium name="Ensembl"/>
        </authorList>
    </citation>
    <scope>IDENTIFICATION</scope>
</reference>
<accession>A0A8C4RG78</accession>
<organism evidence="2 3">
    <name type="scientific">Erpetoichthys calabaricus</name>
    <name type="common">Rope fish</name>
    <name type="synonym">Calamoichthys calabaricus</name>
    <dbReference type="NCBI Taxonomy" id="27687"/>
    <lineage>
        <taxon>Eukaryota</taxon>
        <taxon>Metazoa</taxon>
        <taxon>Chordata</taxon>
        <taxon>Craniata</taxon>
        <taxon>Vertebrata</taxon>
        <taxon>Euteleostomi</taxon>
        <taxon>Actinopterygii</taxon>
        <taxon>Polypteriformes</taxon>
        <taxon>Polypteridae</taxon>
        <taxon>Erpetoichthys</taxon>
    </lineage>
</organism>
<keyword evidence="1" id="KW-0812">Transmembrane</keyword>
<dbReference type="Ensembl" id="ENSECRT00000001295.1">
    <property type="protein sequence ID" value="ENSECRP00000001272.1"/>
    <property type="gene ID" value="ENSECRG00000000713.1"/>
</dbReference>
<dbReference type="AlphaFoldDB" id="A0A8C4RG78"/>
<dbReference type="Proteomes" id="UP000694620">
    <property type="component" value="Chromosome 1"/>
</dbReference>
<name>A0A8C4RG78_ERPCA</name>
<dbReference type="GeneTree" id="ENSGT00940000165245"/>
<dbReference type="CDD" id="cd19941">
    <property type="entry name" value="TIL"/>
    <property type="match status" value="1"/>
</dbReference>